<evidence type="ECO:0008006" key="3">
    <source>
        <dbReference type="Google" id="ProtNLM"/>
    </source>
</evidence>
<evidence type="ECO:0000313" key="1">
    <source>
        <dbReference type="EMBL" id="MEN3748818.1"/>
    </source>
</evidence>
<gene>
    <name evidence="1" type="ORF">TPR58_16710</name>
</gene>
<dbReference type="Proteomes" id="UP001427805">
    <property type="component" value="Unassembled WGS sequence"/>
</dbReference>
<dbReference type="PROSITE" id="PS51257">
    <property type="entry name" value="PROKAR_LIPOPROTEIN"/>
    <property type="match status" value="1"/>
</dbReference>
<name>A0ABV0BB79_9SPHN</name>
<dbReference type="EMBL" id="JBDIZK010000010">
    <property type="protein sequence ID" value="MEN3748818.1"/>
    <property type="molecule type" value="Genomic_DNA"/>
</dbReference>
<proteinExistence type="predicted"/>
<protein>
    <recommendedName>
        <fullName evidence="3">Secreted protein</fullName>
    </recommendedName>
</protein>
<reference evidence="1 2" key="1">
    <citation type="submission" date="2024-05" db="EMBL/GenBank/DDBJ databases">
        <title>Sphingomonas sp. HF-S3 16S ribosomal RNA gene Genome sequencing and assembly.</title>
        <authorList>
            <person name="Lee H."/>
        </authorList>
    </citation>
    <scope>NUCLEOTIDE SEQUENCE [LARGE SCALE GENOMIC DNA]</scope>
    <source>
        <strain evidence="1 2">HF-S3</strain>
    </source>
</reference>
<organism evidence="1 2">
    <name type="scientific">Sphingomonas rustica</name>
    <dbReference type="NCBI Taxonomy" id="3103142"/>
    <lineage>
        <taxon>Bacteria</taxon>
        <taxon>Pseudomonadati</taxon>
        <taxon>Pseudomonadota</taxon>
        <taxon>Alphaproteobacteria</taxon>
        <taxon>Sphingomonadales</taxon>
        <taxon>Sphingomonadaceae</taxon>
        <taxon>Sphingomonas</taxon>
    </lineage>
</organism>
<accession>A0ABV0BB79</accession>
<comment type="caution">
    <text evidence="1">The sequence shown here is derived from an EMBL/GenBank/DDBJ whole genome shotgun (WGS) entry which is preliminary data.</text>
</comment>
<keyword evidence="2" id="KW-1185">Reference proteome</keyword>
<sequence length="127" mass="13264">MKQYLPRAAIFVTALFAMLISGSCGMPRKSLSATELSSCKSQGGYESRTAFGSPICQFDYSDALKVCSDKSDCKGMCRLMVTGASGEPSSRPGDPAQGQCQATSYDPGCYATVEGGKITGDGAICED</sequence>
<evidence type="ECO:0000313" key="2">
    <source>
        <dbReference type="Proteomes" id="UP001427805"/>
    </source>
</evidence>